<evidence type="ECO:0000313" key="4">
    <source>
        <dbReference type="EMBL" id="MYG38680.1"/>
    </source>
</evidence>
<evidence type="ECO:0000256" key="2">
    <source>
        <dbReference type="ARBA" id="ARBA00022679"/>
    </source>
</evidence>
<dbReference type="Pfam" id="PF01555">
    <property type="entry name" value="N6_N4_Mtase"/>
    <property type="match status" value="1"/>
</dbReference>
<reference evidence="4" key="1">
    <citation type="submission" date="2019-09" db="EMBL/GenBank/DDBJ databases">
        <title>Characterisation of the sponge microbiome using genome-centric metagenomics.</title>
        <authorList>
            <person name="Engelberts J.P."/>
            <person name="Robbins S.J."/>
            <person name="De Goeij J.M."/>
            <person name="Aranda M."/>
            <person name="Bell S.C."/>
            <person name="Webster N.S."/>
        </authorList>
    </citation>
    <scope>NUCLEOTIDE SEQUENCE</scope>
    <source>
        <strain evidence="4">SB0676_bin_10</strain>
    </source>
</reference>
<sequence>MGNWPSTPKSEGIVVDLFMGSRSTIAAAEAVGYRSIGIERYSDYYTLAEF</sequence>
<dbReference type="InterPro" id="IPR029063">
    <property type="entry name" value="SAM-dependent_MTases_sf"/>
</dbReference>
<keyword evidence="1 4" id="KW-0489">Methyltransferase</keyword>
<dbReference type="AlphaFoldDB" id="A0A6B1F5R0"/>
<dbReference type="GO" id="GO:0008170">
    <property type="term" value="F:N-methyltransferase activity"/>
    <property type="evidence" value="ECO:0007669"/>
    <property type="project" value="InterPro"/>
</dbReference>
<dbReference type="EMBL" id="VYDO01000222">
    <property type="protein sequence ID" value="MYG38680.1"/>
    <property type="molecule type" value="Genomic_DNA"/>
</dbReference>
<feature type="domain" description="DNA methylase N-4/N-6" evidence="3">
    <location>
        <begin position="9"/>
        <end position="49"/>
    </location>
</feature>
<evidence type="ECO:0000259" key="3">
    <source>
        <dbReference type="Pfam" id="PF01555"/>
    </source>
</evidence>
<keyword evidence="2 4" id="KW-0808">Transferase</keyword>
<protein>
    <submittedName>
        <fullName evidence="4">Site-specific DNA-methyltransferase</fullName>
    </submittedName>
</protein>
<name>A0A6B1F5R0_9SYNE</name>
<proteinExistence type="predicted"/>
<organism evidence="4">
    <name type="scientific">Synechococcus sp. SB0676_bin_10</name>
    <dbReference type="NCBI Taxonomy" id="2604869"/>
    <lineage>
        <taxon>Bacteria</taxon>
        <taxon>Bacillati</taxon>
        <taxon>Cyanobacteriota</taxon>
        <taxon>Cyanophyceae</taxon>
        <taxon>Synechococcales</taxon>
        <taxon>Synechococcaceae</taxon>
        <taxon>Synechococcus</taxon>
    </lineage>
</organism>
<dbReference type="SUPFAM" id="SSF53335">
    <property type="entry name" value="S-adenosyl-L-methionine-dependent methyltransferases"/>
    <property type="match status" value="1"/>
</dbReference>
<gene>
    <name evidence="4" type="ORF">F4162_06880</name>
</gene>
<dbReference type="Gene3D" id="3.40.50.150">
    <property type="entry name" value="Vaccinia Virus protein VP39"/>
    <property type="match status" value="1"/>
</dbReference>
<dbReference type="GO" id="GO:0003677">
    <property type="term" value="F:DNA binding"/>
    <property type="evidence" value="ECO:0007669"/>
    <property type="project" value="InterPro"/>
</dbReference>
<dbReference type="GO" id="GO:0032259">
    <property type="term" value="P:methylation"/>
    <property type="evidence" value="ECO:0007669"/>
    <property type="project" value="UniProtKB-KW"/>
</dbReference>
<dbReference type="InterPro" id="IPR002941">
    <property type="entry name" value="DNA_methylase_N4/N6"/>
</dbReference>
<evidence type="ECO:0000256" key="1">
    <source>
        <dbReference type="ARBA" id="ARBA00022603"/>
    </source>
</evidence>
<accession>A0A6B1F5R0</accession>
<comment type="caution">
    <text evidence="4">The sequence shown here is derived from an EMBL/GenBank/DDBJ whole genome shotgun (WGS) entry which is preliminary data.</text>
</comment>